<dbReference type="STRING" id="1224163.B841_09190"/>
<keyword evidence="2" id="KW-0597">Phosphoprotein</keyword>
<evidence type="ECO:0000313" key="5">
    <source>
        <dbReference type="EMBL" id="AGS35311.1"/>
    </source>
</evidence>
<dbReference type="PATRIC" id="fig|1224163.3.peg.1848"/>
<sequence>MADQLAAKLQQEEQVDSPTTTLGRIGEIVEKATGVESEQVTAGTSPSDLGVDSLSMIEITVRCEEAFGVRLDDATVLGFSTVGEFADYLDEHAAAEA</sequence>
<evidence type="ECO:0000256" key="1">
    <source>
        <dbReference type="ARBA" id="ARBA00022450"/>
    </source>
</evidence>
<feature type="domain" description="Carrier" evidence="4">
    <location>
        <begin position="19"/>
        <end position="93"/>
    </location>
</feature>
<evidence type="ECO:0000313" key="6">
    <source>
        <dbReference type="Proteomes" id="UP000015388"/>
    </source>
</evidence>
<feature type="region of interest" description="Disordered" evidence="3">
    <location>
        <begin position="1"/>
        <end position="22"/>
    </location>
</feature>
<dbReference type="Pfam" id="PF00550">
    <property type="entry name" value="PP-binding"/>
    <property type="match status" value="1"/>
</dbReference>
<gene>
    <name evidence="5" type="ORF">B841_09190</name>
</gene>
<accession>S5TK82</accession>
<dbReference type="Gene3D" id="1.10.1200.10">
    <property type="entry name" value="ACP-like"/>
    <property type="match status" value="1"/>
</dbReference>
<keyword evidence="1" id="KW-0596">Phosphopantetheine</keyword>
<dbReference type="PROSITE" id="PS50075">
    <property type="entry name" value="CARRIER"/>
    <property type="match status" value="1"/>
</dbReference>
<evidence type="ECO:0000256" key="3">
    <source>
        <dbReference type="SAM" id="MobiDB-lite"/>
    </source>
</evidence>
<dbReference type="AlphaFoldDB" id="S5TK82"/>
<evidence type="ECO:0000256" key="2">
    <source>
        <dbReference type="ARBA" id="ARBA00022553"/>
    </source>
</evidence>
<evidence type="ECO:0000259" key="4">
    <source>
        <dbReference type="PROSITE" id="PS50075"/>
    </source>
</evidence>
<proteinExistence type="predicted"/>
<reference evidence="5 6" key="1">
    <citation type="submission" date="2012-11" db="EMBL/GenBank/DDBJ databases">
        <title>The complete genome sequence of Corynebacterium maris Coryn-1 (=DSM 45190).</title>
        <authorList>
            <person name="Schaffert L."/>
            <person name="Albersmeier A."/>
            <person name="Kalinowski J."/>
            <person name="Ruckert C."/>
        </authorList>
    </citation>
    <scope>NUCLEOTIDE SEQUENCE [LARGE SCALE GENOMIC DNA]</scope>
    <source>
        <strain evidence="6">Coryn-1</strain>
    </source>
</reference>
<dbReference type="InterPro" id="IPR036736">
    <property type="entry name" value="ACP-like_sf"/>
</dbReference>
<dbReference type="eggNOG" id="COG0236">
    <property type="taxonomic scope" value="Bacteria"/>
</dbReference>
<dbReference type="InterPro" id="IPR009081">
    <property type="entry name" value="PP-bd_ACP"/>
</dbReference>
<dbReference type="InterPro" id="IPR020806">
    <property type="entry name" value="PKS_PP-bd"/>
</dbReference>
<dbReference type="HOGENOM" id="CLU_108696_3_0_11"/>
<dbReference type="Proteomes" id="UP000015388">
    <property type="component" value="Chromosome"/>
</dbReference>
<protein>
    <recommendedName>
        <fullName evidence="4">Carrier domain-containing protein</fullName>
    </recommendedName>
</protein>
<name>S5TK82_9CORY</name>
<dbReference type="EMBL" id="CP003924">
    <property type="protein sequence ID" value="AGS35311.1"/>
    <property type="molecule type" value="Genomic_DNA"/>
</dbReference>
<dbReference type="SMART" id="SM00823">
    <property type="entry name" value="PKS_PP"/>
    <property type="match status" value="1"/>
</dbReference>
<keyword evidence="6" id="KW-1185">Reference proteome</keyword>
<dbReference type="SUPFAM" id="SSF47336">
    <property type="entry name" value="ACP-like"/>
    <property type="match status" value="1"/>
</dbReference>
<dbReference type="KEGG" id="cmd:B841_09190"/>
<dbReference type="GO" id="GO:0031177">
    <property type="term" value="F:phosphopantetheine binding"/>
    <property type="evidence" value="ECO:0007669"/>
    <property type="project" value="InterPro"/>
</dbReference>
<organism evidence="5 6">
    <name type="scientific">Corynebacterium maris DSM 45190</name>
    <dbReference type="NCBI Taxonomy" id="1224163"/>
    <lineage>
        <taxon>Bacteria</taxon>
        <taxon>Bacillati</taxon>
        <taxon>Actinomycetota</taxon>
        <taxon>Actinomycetes</taxon>
        <taxon>Mycobacteriales</taxon>
        <taxon>Corynebacteriaceae</taxon>
        <taxon>Corynebacterium</taxon>
    </lineage>
</organism>